<dbReference type="Proteomes" id="UP000321638">
    <property type="component" value="Unassembled WGS sequence"/>
</dbReference>
<dbReference type="Gene3D" id="3.40.50.300">
    <property type="entry name" value="P-loop containing nucleotide triphosphate hydrolases"/>
    <property type="match status" value="1"/>
</dbReference>
<accession>A0A5C8PE31</accession>
<dbReference type="AlphaFoldDB" id="A0A5C8PE31"/>
<reference evidence="1 2" key="1">
    <citation type="submission" date="2019-06" db="EMBL/GenBank/DDBJ databases">
        <title>New taxonomy in bacterial strain CC-CFT640, isolated from vineyard.</title>
        <authorList>
            <person name="Lin S.-Y."/>
            <person name="Tsai C.-F."/>
            <person name="Young C.-C."/>
        </authorList>
    </citation>
    <scope>NUCLEOTIDE SEQUENCE [LARGE SCALE GENOMIC DNA]</scope>
    <source>
        <strain evidence="1 2">CC-CFT640</strain>
    </source>
</reference>
<dbReference type="InterPro" id="IPR027417">
    <property type="entry name" value="P-loop_NTPase"/>
</dbReference>
<dbReference type="SUPFAM" id="SSF52540">
    <property type="entry name" value="P-loop containing nucleoside triphosphate hydrolases"/>
    <property type="match status" value="1"/>
</dbReference>
<proteinExistence type="predicted"/>
<dbReference type="OrthoDB" id="7277945at2"/>
<sequence length="233" mass="23917">MAASGAPAILSLQGVAFADRRAAPSCRIDLELGRGDAAVVEVDAADTAASLVDLCLGLVDPPAGAARFLDHDWRGLSPGERFAARSRIGSVVQSQVWPTHLSIAESILAPRLYHRDRTPDQAAAEATALARTFGLPGVPAGQRDATAAGELVRAACVRAFLGAPALVVVQDPALDAMAALGVAMAQAVAAVQDRGGAVLWIIGPEGAPAARFVQPGQALRLGDRGLAPMRRSP</sequence>
<keyword evidence="2" id="KW-1185">Reference proteome</keyword>
<dbReference type="EMBL" id="VDUZ01000041">
    <property type="protein sequence ID" value="TXL71597.1"/>
    <property type="molecule type" value="Genomic_DNA"/>
</dbReference>
<name>A0A5C8PE31_9HYPH</name>
<organism evidence="1 2">
    <name type="scientific">Vineibacter terrae</name>
    <dbReference type="NCBI Taxonomy" id="2586908"/>
    <lineage>
        <taxon>Bacteria</taxon>
        <taxon>Pseudomonadati</taxon>
        <taxon>Pseudomonadota</taxon>
        <taxon>Alphaproteobacteria</taxon>
        <taxon>Hyphomicrobiales</taxon>
        <taxon>Vineibacter</taxon>
    </lineage>
</organism>
<evidence type="ECO:0000313" key="2">
    <source>
        <dbReference type="Proteomes" id="UP000321638"/>
    </source>
</evidence>
<comment type="caution">
    <text evidence="1">The sequence shown here is derived from an EMBL/GenBank/DDBJ whole genome shotgun (WGS) entry which is preliminary data.</text>
</comment>
<protein>
    <recommendedName>
        <fullName evidence="3">ABC transporter domain-containing protein</fullName>
    </recommendedName>
</protein>
<gene>
    <name evidence="1" type="ORF">FHP25_29095</name>
</gene>
<evidence type="ECO:0000313" key="1">
    <source>
        <dbReference type="EMBL" id="TXL71597.1"/>
    </source>
</evidence>
<dbReference type="RefSeq" id="WP_147850509.1">
    <property type="nucleotide sequence ID" value="NZ_VDUZ01000041.1"/>
</dbReference>
<evidence type="ECO:0008006" key="3">
    <source>
        <dbReference type="Google" id="ProtNLM"/>
    </source>
</evidence>